<evidence type="ECO:0000256" key="2">
    <source>
        <dbReference type="ARBA" id="ARBA00022525"/>
    </source>
</evidence>
<dbReference type="OrthoDB" id="5781878at2759"/>
<dbReference type="RefSeq" id="XP_030832811.1">
    <property type="nucleotide sequence ID" value="XM_030976951.1"/>
</dbReference>
<proteinExistence type="predicted"/>
<dbReference type="InterPro" id="IPR036383">
    <property type="entry name" value="TSP1_rpt_sf"/>
</dbReference>
<dbReference type="PROSITE" id="PS50092">
    <property type="entry name" value="TSP1"/>
    <property type="match status" value="1"/>
</dbReference>
<dbReference type="GO" id="GO:0005576">
    <property type="term" value="C:extracellular region"/>
    <property type="evidence" value="ECO:0007669"/>
    <property type="project" value="UniProtKB-SubCell"/>
</dbReference>
<dbReference type="Pfam" id="PF19030">
    <property type="entry name" value="TSP1_ADAMTS"/>
    <property type="match status" value="1"/>
</dbReference>
<sequence>MARQLGVITLFLATFLYLIIISSPMRPASSHRRLRRRGIKDGDYMISHWGVWGPWSTCSRSCGGGVAEQTRHCLRRRMGTMVLTGANQCVGLYKQYKLCNAKPCPEESTDFRTEQCEKYNHEPFMGNMYQWETFIKSSAPCELNCRAKGHRFYVKLAEKVVDGTTCGIVSDSAICVDGMCKVRLDTLKACEFHKRKLHLRN</sequence>
<dbReference type="InParanoid" id="A0A7M7SUU2"/>
<dbReference type="SMART" id="SM00209">
    <property type="entry name" value="TSP1"/>
    <property type="match status" value="1"/>
</dbReference>
<accession>A0A7M7SUU2</accession>
<dbReference type="PANTHER" id="PTHR13723">
    <property type="entry name" value="ADAMTS A DISINTEGRIN AND METALLOPROTEASE WITH THROMBOSPONDIN MOTIFS PROTEASE"/>
    <property type="match status" value="1"/>
</dbReference>
<protein>
    <submittedName>
        <fullName evidence="4">Uncharacterized protein</fullName>
    </submittedName>
</protein>
<dbReference type="InterPro" id="IPR050439">
    <property type="entry name" value="ADAMTS_ADAMTS-like"/>
</dbReference>
<organism evidence="4 5">
    <name type="scientific">Strongylocentrotus purpuratus</name>
    <name type="common">Purple sea urchin</name>
    <dbReference type="NCBI Taxonomy" id="7668"/>
    <lineage>
        <taxon>Eukaryota</taxon>
        <taxon>Metazoa</taxon>
        <taxon>Echinodermata</taxon>
        <taxon>Eleutherozoa</taxon>
        <taxon>Echinozoa</taxon>
        <taxon>Echinoidea</taxon>
        <taxon>Euechinoidea</taxon>
        <taxon>Echinacea</taxon>
        <taxon>Camarodonta</taxon>
        <taxon>Echinidea</taxon>
        <taxon>Strongylocentrotidae</taxon>
        <taxon>Strongylocentrotus</taxon>
    </lineage>
</organism>
<evidence type="ECO:0000256" key="3">
    <source>
        <dbReference type="SAM" id="Phobius"/>
    </source>
</evidence>
<reference evidence="4" key="2">
    <citation type="submission" date="2021-01" db="UniProtKB">
        <authorList>
            <consortium name="EnsemblMetazoa"/>
        </authorList>
    </citation>
    <scope>IDENTIFICATION</scope>
</reference>
<dbReference type="AlphaFoldDB" id="A0A7M7SUU2"/>
<dbReference type="PANTHER" id="PTHR13723:SF316">
    <property type="entry name" value="LONELY HEART, ISOFORM A"/>
    <property type="match status" value="1"/>
</dbReference>
<dbReference type="InterPro" id="IPR000884">
    <property type="entry name" value="TSP1_rpt"/>
</dbReference>
<dbReference type="GeneID" id="115920651"/>
<name>A0A7M7SUU2_STRPU</name>
<dbReference type="EnsemblMetazoa" id="XM_030976951">
    <property type="protein sequence ID" value="XP_030832811"/>
    <property type="gene ID" value="LOC115920651"/>
</dbReference>
<dbReference type="OMA" id="RTEQCEK"/>
<feature type="transmembrane region" description="Helical" evidence="3">
    <location>
        <begin position="6"/>
        <end position="25"/>
    </location>
</feature>
<dbReference type="SUPFAM" id="SSF82895">
    <property type="entry name" value="TSP-1 type 1 repeat"/>
    <property type="match status" value="1"/>
</dbReference>
<dbReference type="KEGG" id="spu:115920651"/>
<dbReference type="Gene3D" id="2.20.100.10">
    <property type="entry name" value="Thrombospondin type-1 (TSP1) repeat"/>
    <property type="match status" value="1"/>
</dbReference>
<keyword evidence="3" id="KW-0812">Transmembrane</keyword>
<keyword evidence="5" id="KW-1185">Reference proteome</keyword>
<dbReference type="Proteomes" id="UP000007110">
    <property type="component" value="Unassembled WGS sequence"/>
</dbReference>
<keyword evidence="3" id="KW-1133">Transmembrane helix</keyword>
<keyword evidence="2" id="KW-0964">Secreted</keyword>
<comment type="subcellular location">
    <subcellularLocation>
        <location evidence="1">Secreted</location>
    </subcellularLocation>
</comment>
<keyword evidence="3" id="KW-0472">Membrane</keyword>
<evidence type="ECO:0000313" key="4">
    <source>
        <dbReference type="EnsemblMetazoa" id="XP_030832811"/>
    </source>
</evidence>
<evidence type="ECO:0000256" key="1">
    <source>
        <dbReference type="ARBA" id="ARBA00004613"/>
    </source>
</evidence>
<evidence type="ECO:0000313" key="5">
    <source>
        <dbReference type="Proteomes" id="UP000007110"/>
    </source>
</evidence>
<reference evidence="5" key="1">
    <citation type="submission" date="2015-02" db="EMBL/GenBank/DDBJ databases">
        <title>Genome sequencing for Strongylocentrotus purpuratus.</title>
        <authorList>
            <person name="Murali S."/>
            <person name="Liu Y."/>
            <person name="Vee V."/>
            <person name="English A."/>
            <person name="Wang M."/>
            <person name="Skinner E."/>
            <person name="Han Y."/>
            <person name="Muzny D.M."/>
            <person name="Worley K.C."/>
            <person name="Gibbs R.A."/>
        </authorList>
    </citation>
    <scope>NUCLEOTIDE SEQUENCE</scope>
</reference>